<dbReference type="OrthoDB" id="297496at2759"/>
<dbReference type="PANTHER" id="PTHR11003:SF342">
    <property type="entry name" value="OUTWARD-RECTIFIER POTASSIUM CHANNEL TOK1"/>
    <property type="match status" value="1"/>
</dbReference>
<evidence type="ECO:0000256" key="6">
    <source>
        <dbReference type="ARBA" id="ARBA00023136"/>
    </source>
</evidence>
<feature type="compositionally biased region" description="Basic and acidic residues" evidence="9">
    <location>
        <begin position="83"/>
        <end position="102"/>
    </location>
</feature>
<dbReference type="EMBL" id="RSCD01000006">
    <property type="protein sequence ID" value="RSH92376.1"/>
    <property type="molecule type" value="Genomic_DNA"/>
</dbReference>
<reference evidence="12 13" key="1">
    <citation type="submission" date="2018-11" db="EMBL/GenBank/DDBJ databases">
        <title>Genome sequence of Saitozyma podzolica DSM 27192.</title>
        <authorList>
            <person name="Aliyu H."/>
            <person name="Gorte O."/>
            <person name="Ochsenreither K."/>
        </authorList>
    </citation>
    <scope>NUCLEOTIDE SEQUENCE [LARGE SCALE GENOMIC DNA]</scope>
    <source>
        <strain evidence="12 13">DSM 27192</strain>
    </source>
</reference>
<accession>A0A427YMS9</accession>
<comment type="similarity">
    <text evidence="8">Belongs to the two pore domain potassium channel (TC 1.A.1.8) family.</text>
</comment>
<organism evidence="12 13">
    <name type="scientific">Saitozyma podzolica</name>
    <dbReference type="NCBI Taxonomy" id="1890683"/>
    <lineage>
        <taxon>Eukaryota</taxon>
        <taxon>Fungi</taxon>
        <taxon>Dikarya</taxon>
        <taxon>Basidiomycota</taxon>
        <taxon>Agaricomycotina</taxon>
        <taxon>Tremellomycetes</taxon>
        <taxon>Tremellales</taxon>
        <taxon>Trimorphomycetaceae</taxon>
        <taxon>Saitozyma</taxon>
    </lineage>
</organism>
<keyword evidence="2 8" id="KW-0813">Transport</keyword>
<dbReference type="PANTHER" id="PTHR11003">
    <property type="entry name" value="POTASSIUM CHANNEL, SUBFAMILY K"/>
    <property type="match status" value="1"/>
</dbReference>
<evidence type="ECO:0000256" key="2">
    <source>
        <dbReference type="ARBA" id="ARBA00022448"/>
    </source>
</evidence>
<feature type="compositionally biased region" description="Basic and acidic residues" evidence="9">
    <location>
        <begin position="14"/>
        <end position="31"/>
    </location>
</feature>
<dbReference type="GO" id="GO:0022841">
    <property type="term" value="F:potassium ion leak channel activity"/>
    <property type="evidence" value="ECO:0007669"/>
    <property type="project" value="TreeGrafter"/>
</dbReference>
<dbReference type="InterPro" id="IPR013099">
    <property type="entry name" value="K_chnl_dom"/>
</dbReference>
<feature type="compositionally biased region" description="Acidic residues" evidence="9">
    <location>
        <begin position="108"/>
        <end position="117"/>
    </location>
</feature>
<keyword evidence="6 10" id="KW-0472">Membrane</keyword>
<gene>
    <name evidence="12" type="ORF">EHS25_008791</name>
</gene>
<evidence type="ECO:0000256" key="3">
    <source>
        <dbReference type="ARBA" id="ARBA00022692"/>
    </source>
</evidence>
<dbReference type="STRING" id="1890683.A0A427YMS9"/>
<evidence type="ECO:0000313" key="13">
    <source>
        <dbReference type="Proteomes" id="UP000279259"/>
    </source>
</evidence>
<dbReference type="GO" id="GO:0015271">
    <property type="term" value="F:outward rectifier potassium channel activity"/>
    <property type="evidence" value="ECO:0007669"/>
    <property type="project" value="TreeGrafter"/>
</dbReference>
<evidence type="ECO:0000256" key="1">
    <source>
        <dbReference type="ARBA" id="ARBA00004141"/>
    </source>
</evidence>
<feature type="region of interest" description="Disordered" evidence="9">
    <location>
        <begin position="1"/>
        <end position="161"/>
    </location>
</feature>
<dbReference type="PRINTS" id="PR00169">
    <property type="entry name" value="KCHANNEL"/>
</dbReference>
<protein>
    <recommendedName>
        <fullName evidence="11">Potassium channel domain-containing protein</fullName>
    </recommendedName>
</protein>
<feature type="transmembrane region" description="Helical" evidence="10">
    <location>
        <begin position="316"/>
        <end position="340"/>
    </location>
</feature>
<comment type="subcellular location">
    <subcellularLocation>
        <location evidence="1">Membrane</location>
        <topology evidence="1">Multi-pass membrane protein</topology>
    </subcellularLocation>
</comment>
<feature type="transmembrane region" description="Helical" evidence="10">
    <location>
        <begin position="449"/>
        <end position="473"/>
    </location>
</feature>
<evidence type="ECO:0000256" key="4">
    <source>
        <dbReference type="ARBA" id="ARBA00022989"/>
    </source>
</evidence>
<keyword evidence="5 8" id="KW-0406">Ion transport</keyword>
<keyword evidence="3 8" id="KW-0812">Transmembrane</keyword>
<evidence type="ECO:0000313" key="12">
    <source>
        <dbReference type="EMBL" id="RSH92376.1"/>
    </source>
</evidence>
<feature type="domain" description="Potassium channel" evidence="11">
    <location>
        <begin position="637"/>
        <end position="708"/>
    </location>
</feature>
<dbReference type="Proteomes" id="UP000279259">
    <property type="component" value="Unassembled WGS sequence"/>
</dbReference>
<dbReference type="InterPro" id="IPR003280">
    <property type="entry name" value="2pore_dom_K_chnl"/>
</dbReference>
<evidence type="ECO:0000259" key="11">
    <source>
        <dbReference type="Pfam" id="PF07885"/>
    </source>
</evidence>
<keyword evidence="7 8" id="KW-0407">Ion channel</keyword>
<feature type="transmembrane region" description="Helical" evidence="10">
    <location>
        <begin position="654"/>
        <end position="672"/>
    </location>
</feature>
<feature type="transmembrane region" description="Helical" evidence="10">
    <location>
        <begin position="684"/>
        <end position="705"/>
    </location>
</feature>
<dbReference type="GO" id="GO:0030322">
    <property type="term" value="P:stabilization of membrane potential"/>
    <property type="evidence" value="ECO:0007669"/>
    <property type="project" value="TreeGrafter"/>
</dbReference>
<evidence type="ECO:0000256" key="5">
    <source>
        <dbReference type="ARBA" id="ARBA00023065"/>
    </source>
</evidence>
<evidence type="ECO:0000256" key="8">
    <source>
        <dbReference type="RuleBase" id="RU003857"/>
    </source>
</evidence>
<keyword evidence="4 10" id="KW-1133">Transmembrane helix</keyword>
<evidence type="ECO:0000256" key="7">
    <source>
        <dbReference type="ARBA" id="ARBA00023303"/>
    </source>
</evidence>
<feature type="domain" description="Potassium channel" evidence="11">
    <location>
        <begin position="400"/>
        <end position="474"/>
    </location>
</feature>
<feature type="compositionally biased region" description="Polar residues" evidence="9">
    <location>
        <begin position="131"/>
        <end position="142"/>
    </location>
</feature>
<proteinExistence type="inferred from homology"/>
<dbReference type="AlphaFoldDB" id="A0A427YMS9"/>
<keyword evidence="13" id="KW-1185">Reference proteome</keyword>
<sequence length="928" mass="103693">MSGPISLLALQGFGRDRSRERRRSAIERGDAVDEEEEVEAAQGQGQQEDDGDEDPELRQMRDEDEAYEAEMRSQMESLSRRQSRAEETPRSRRPSHKSERRFGSISAGEEEGEEEDAIAVAPGPKDGSRNLLRSVTINAPTRDSTEKTTEESTDNEPRALPYPYRTKRHFRRFSTGLSDFRTNTNRTFGTFSTMVNDSWVRRHDPSHKGFWNAFRLWLVGARTEAEEAQEGDPDYVPPKYRWTPILSGLLQPFSILLEIPGLTEHWYVRTVDNVPVVYQSNPVILDVGLAVSMGCAVVANIALISRFMERRVFASTITTIVMLTCHDIINIIAITIFGVIHAVDDGFTYSEAFWLCVCSTAASGFTNVTLIYDLIKTKDFRKSGSGLTPKQRKLVIIVMILLVYIALGALCFNFLIPEIAFQNALYFTVVSIETIGFGDVTPSTLGAKIFLFFYAPVGILNLAVTVGTARDALVESWSTAYRRRRHEILQRHRLRKQQRIEESIRRQAIERQLHSVGAPLYLGTGGGGVRGGAKNKKLNVRALTQDQLDAAENEALNEIANHTGNGSAAAAAADVGVVPDVTNQGYENALEDVRKLQEDLTKQSLLSEEGYREFQDKMAHEEKMENVFKFAFAFGLFVVFWVVGATVFSQTETWSWFVAFYFCFVTFTTIGYGDVSPATPAGRAFFIIWAIAGVATVTLLIAVLAEAYANRYKSALIQKGAKRAMTAIKQHRDKALAVGDHQKEDIDRQKIEKLPYEIVDLMKVWHRHIALARHGALEGTGTGTDEEELKELLTGLLDEQANLTAQQKKELLGDIESRKMLFWNGYERAVHRLVSVAEKAIHVQEKTRANLSLLTELSGPTLSLVPTRNRRLTRTSTLNHASGLTWSPIAMNGEKEGTIGWTSQPDLLQTTEPKEGESGGPLIRTISE</sequence>
<dbReference type="GO" id="GO:0005886">
    <property type="term" value="C:plasma membrane"/>
    <property type="evidence" value="ECO:0007669"/>
    <property type="project" value="TreeGrafter"/>
</dbReference>
<dbReference type="PRINTS" id="PR01333">
    <property type="entry name" value="2POREKCHANEL"/>
</dbReference>
<evidence type="ECO:0000256" key="10">
    <source>
        <dbReference type="SAM" id="Phobius"/>
    </source>
</evidence>
<comment type="caution">
    <text evidence="12">The sequence shown here is derived from an EMBL/GenBank/DDBJ whole genome shotgun (WGS) entry which is preliminary data.</text>
</comment>
<feature type="transmembrane region" description="Helical" evidence="10">
    <location>
        <begin position="283"/>
        <end position="304"/>
    </location>
</feature>
<name>A0A427YMS9_9TREE</name>
<feature type="transmembrane region" description="Helical" evidence="10">
    <location>
        <begin position="352"/>
        <end position="374"/>
    </location>
</feature>
<evidence type="ECO:0000256" key="9">
    <source>
        <dbReference type="SAM" id="MobiDB-lite"/>
    </source>
</evidence>
<dbReference type="Gene3D" id="1.10.287.70">
    <property type="match status" value="2"/>
</dbReference>
<feature type="region of interest" description="Disordered" evidence="9">
    <location>
        <begin position="904"/>
        <end position="928"/>
    </location>
</feature>
<dbReference type="SUPFAM" id="SSF81324">
    <property type="entry name" value="Voltage-gated potassium channels"/>
    <property type="match status" value="2"/>
</dbReference>
<dbReference type="Pfam" id="PF07885">
    <property type="entry name" value="Ion_trans_2"/>
    <property type="match status" value="2"/>
</dbReference>
<feature type="transmembrane region" description="Helical" evidence="10">
    <location>
        <begin position="627"/>
        <end position="648"/>
    </location>
</feature>
<feature type="transmembrane region" description="Helical" evidence="10">
    <location>
        <begin position="394"/>
        <end position="416"/>
    </location>
</feature>